<dbReference type="Pfam" id="PF04932">
    <property type="entry name" value="Wzy_C"/>
    <property type="match status" value="1"/>
</dbReference>
<feature type="transmembrane region" description="Helical" evidence="5">
    <location>
        <begin position="198"/>
        <end position="219"/>
    </location>
</feature>
<keyword evidence="2 5" id="KW-0812">Transmembrane</keyword>
<evidence type="ECO:0000256" key="3">
    <source>
        <dbReference type="ARBA" id="ARBA00022989"/>
    </source>
</evidence>
<proteinExistence type="predicted"/>
<dbReference type="PANTHER" id="PTHR37422">
    <property type="entry name" value="TEICHURONIC ACID BIOSYNTHESIS PROTEIN TUAE"/>
    <property type="match status" value="1"/>
</dbReference>
<accession>A0A1H4DN27</accession>
<sequence length="421" mass="46690">MSPALMTLEILGIVLLVVALWYPIEKKKVPTLTWVFIISGILLPLIHLIPLPSTLWHQLPGRELYAESLSVLAEAGVAVNYLPISLIPARTLTALLALLPVIAMFISTLLLPKQYVIRLVYVFLGVATFQASLGLIQYGSGAEWAFWWDIGGGNNALGTYPNRDHFSGLMEMAIPVALGLTAYNFRHNRADEDEQHQTLINQALIFFTISLVLILGGIFARSRSGVVLIMLALLLCSILFARHIGGKRALGFGTMVTVISLGIASNIGLIPVLNRFAVDPLEDLRWEIFNQTWEATQHFFPLGSGLGTFQSIFRAFQPPEMPAFVNHAHNDYLELLLETGILGGIIILLFIILYAVGWIQLVKQRHSRHAWGRFYFIQIAAGVSLLLLAAHGLTDFNFHTPANSIFFAFLGGIFLHQYHKA</sequence>
<evidence type="ECO:0000256" key="1">
    <source>
        <dbReference type="ARBA" id="ARBA00004141"/>
    </source>
</evidence>
<dbReference type="PANTHER" id="PTHR37422:SF13">
    <property type="entry name" value="LIPOPOLYSACCHARIDE BIOSYNTHESIS PROTEIN PA4999-RELATED"/>
    <property type="match status" value="1"/>
</dbReference>
<dbReference type="GO" id="GO:0016874">
    <property type="term" value="F:ligase activity"/>
    <property type="evidence" value="ECO:0007669"/>
    <property type="project" value="UniProtKB-KW"/>
</dbReference>
<feature type="transmembrane region" description="Helical" evidence="5">
    <location>
        <begin position="400"/>
        <end position="418"/>
    </location>
</feature>
<feature type="transmembrane region" description="Helical" evidence="5">
    <location>
        <begin position="374"/>
        <end position="394"/>
    </location>
</feature>
<evidence type="ECO:0000256" key="4">
    <source>
        <dbReference type="ARBA" id="ARBA00023136"/>
    </source>
</evidence>
<dbReference type="InterPro" id="IPR007016">
    <property type="entry name" value="O-antigen_ligase-rel_domated"/>
</dbReference>
<feature type="transmembrane region" description="Helical" evidence="5">
    <location>
        <begin position="6"/>
        <end position="24"/>
    </location>
</feature>
<evidence type="ECO:0000259" key="6">
    <source>
        <dbReference type="Pfam" id="PF04932"/>
    </source>
</evidence>
<evidence type="ECO:0000256" key="2">
    <source>
        <dbReference type="ARBA" id="ARBA00022692"/>
    </source>
</evidence>
<feature type="transmembrane region" description="Helical" evidence="5">
    <location>
        <begin position="225"/>
        <end position="242"/>
    </location>
</feature>
<feature type="transmembrane region" description="Helical" evidence="5">
    <location>
        <begin position="166"/>
        <end position="186"/>
    </location>
</feature>
<dbReference type="STRING" id="525918.SAMN05660964_02322"/>
<feature type="transmembrane region" description="Helical" evidence="5">
    <location>
        <begin position="341"/>
        <end position="362"/>
    </location>
</feature>
<dbReference type="GO" id="GO:0016020">
    <property type="term" value="C:membrane"/>
    <property type="evidence" value="ECO:0007669"/>
    <property type="project" value="UniProtKB-SubCell"/>
</dbReference>
<dbReference type="InterPro" id="IPR051533">
    <property type="entry name" value="WaaL-like"/>
</dbReference>
<keyword evidence="8" id="KW-1185">Reference proteome</keyword>
<evidence type="ECO:0000256" key="5">
    <source>
        <dbReference type="SAM" id="Phobius"/>
    </source>
</evidence>
<feature type="domain" description="O-antigen ligase-related" evidence="6">
    <location>
        <begin position="210"/>
        <end position="348"/>
    </location>
</feature>
<keyword evidence="7" id="KW-0436">Ligase</keyword>
<organism evidence="7 8">
    <name type="scientific">Thiothrix caldifontis</name>
    <dbReference type="NCBI Taxonomy" id="525918"/>
    <lineage>
        <taxon>Bacteria</taxon>
        <taxon>Pseudomonadati</taxon>
        <taxon>Pseudomonadota</taxon>
        <taxon>Gammaproteobacteria</taxon>
        <taxon>Thiotrichales</taxon>
        <taxon>Thiotrichaceae</taxon>
        <taxon>Thiothrix</taxon>
    </lineage>
</organism>
<dbReference type="AlphaFoldDB" id="A0A1H4DN27"/>
<evidence type="ECO:0000313" key="8">
    <source>
        <dbReference type="Proteomes" id="UP000199397"/>
    </source>
</evidence>
<feature type="transmembrane region" description="Helical" evidence="5">
    <location>
        <begin position="92"/>
        <end position="112"/>
    </location>
</feature>
<feature type="transmembrane region" description="Helical" evidence="5">
    <location>
        <begin position="249"/>
        <end position="273"/>
    </location>
</feature>
<dbReference type="Proteomes" id="UP000199397">
    <property type="component" value="Unassembled WGS sequence"/>
</dbReference>
<protein>
    <submittedName>
        <fullName evidence="7">O-Antigen ligase</fullName>
    </submittedName>
</protein>
<keyword evidence="4 5" id="KW-0472">Membrane</keyword>
<feature type="transmembrane region" description="Helical" evidence="5">
    <location>
        <begin position="31"/>
        <end position="49"/>
    </location>
</feature>
<keyword evidence="3 5" id="KW-1133">Transmembrane helix</keyword>
<gene>
    <name evidence="7" type="ORF">SAMN05660964_02322</name>
</gene>
<dbReference type="EMBL" id="FNQP01000012">
    <property type="protein sequence ID" value="SEA74171.1"/>
    <property type="molecule type" value="Genomic_DNA"/>
</dbReference>
<feature type="transmembrane region" description="Helical" evidence="5">
    <location>
        <begin position="119"/>
        <end position="138"/>
    </location>
</feature>
<evidence type="ECO:0000313" key="7">
    <source>
        <dbReference type="EMBL" id="SEA74171.1"/>
    </source>
</evidence>
<name>A0A1H4DN27_9GAMM</name>
<reference evidence="7 8" key="1">
    <citation type="submission" date="2016-10" db="EMBL/GenBank/DDBJ databases">
        <authorList>
            <person name="de Groot N.N."/>
        </authorList>
    </citation>
    <scope>NUCLEOTIDE SEQUENCE [LARGE SCALE GENOMIC DNA]</scope>
    <source>
        <strain evidence="7 8">DSM 21228</strain>
    </source>
</reference>
<comment type="subcellular location">
    <subcellularLocation>
        <location evidence="1">Membrane</location>
        <topology evidence="1">Multi-pass membrane protein</topology>
    </subcellularLocation>
</comment>